<proteinExistence type="predicted"/>
<dbReference type="AlphaFoldDB" id="A0A4Q7UPC2"/>
<sequence>MNGVRVEHEPTGARRRLGAELRRLRGNAGLRLDEVGKELSCSTSKISRLENGKGIPKPRDIEDLIRIYHVTADLEQSMLRRLVHESRSQGWWETYTDGLSAERFVLDSPGRYAALETDAVGIASFDLAVLHGLAQTPDYARAILGALLPRHEAWELDRLVDLRRHRQRALTVATGPLRLLDVIDEGALRRVVGSPAVMAAQMDRLLELSAMPNVDLQVLPFDAGMHRAHSGQFAILEIPDERGSDVVYTESHAGDTYLTDASDVLLYRGILDDVRARAQGPETTRDTLLRYRDLHLSAEGAAR</sequence>
<evidence type="ECO:0000313" key="3">
    <source>
        <dbReference type="Proteomes" id="UP000291591"/>
    </source>
</evidence>
<dbReference type="CDD" id="cd00093">
    <property type="entry name" value="HTH_XRE"/>
    <property type="match status" value="1"/>
</dbReference>
<organism evidence="2 3">
    <name type="scientific">Pseudonocardia sediminis</name>
    <dbReference type="NCBI Taxonomy" id="1397368"/>
    <lineage>
        <taxon>Bacteria</taxon>
        <taxon>Bacillati</taxon>
        <taxon>Actinomycetota</taxon>
        <taxon>Actinomycetes</taxon>
        <taxon>Pseudonocardiales</taxon>
        <taxon>Pseudonocardiaceae</taxon>
        <taxon>Pseudonocardia</taxon>
    </lineage>
</organism>
<name>A0A4Q7UPC2_PSEST</name>
<dbReference type="PROSITE" id="PS50943">
    <property type="entry name" value="HTH_CROC1"/>
    <property type="match status" value="1"/>
</dbReference>
<dbReference type="EMBL" id="SHKL01000001">
    <property type="protein sequence ID" value="RZT83562.1"/>
    <property type="molecule type" value="Genomic_DNA"/>
</dbReference>
<dbReference type="SMART" id="SM00530">
    <property type="entry name" value="HTH_XRE"/>
    <property type="match status" value="1"/>
</dbReference>
<dbReference type="Pfam" id="PF13560">
    <property type="entry name" value="HTH_31"/>
    <property type="match status" value="1"/>
</dbReference>
<comment type="caution">
    <text evidence="2">The sequence shown here is derived from an EMBL/GenBank/DDBJ whole genome shotgun (WGS) entry which is preliminary data.</text>
</comment>
<gene>
    <name evidence="2" type="ORF">EV383_0371</name>
</gene>
<reference evidence="2 3" key="1">
    <citation type="submission" date="2019-02" db="EMBL/GenBank/DDBJ databases">
        <title>Sequencing the genomes of 1000 actinobacteria strains.</title>
        <authorList>
            <person name="Klenk H.-P."/>
        </authorList>
    </citation>
    <scope>NUCLEOTIDE SEQUENCE [LARGE SCALE GENOMIC DNA]</scope>
    <source>
        <strain evidence="2 3">DSM 45779</strain>
    </source>
</reference>
<evidence type="ECO:0000259" key="1">
    <source>
        <dbReference type="PROSITE" id="PS50943"/>
    </source>
</evidence>
<dbReference type="InterPro" id="IPR010982">
    <property type="entry name" value="Lambda_DNA-bd_dom_sf"/>
</dbReference>
<dbReference type="InterPro" id="IPR043917">
    <property type="entry name" value="DUF5753"/>
</dbReference>
<dbReference type="Gene3D" id="1.10.260.40">
    <property type="entry name" value="lambda repressor-like DNA-binding domains"/>
    <property type="match status" value="1"/>
</dbReference>
<protein>
    <submittedName>
        <fullName evidence="2">Helix-turn-helix protein</fullName>
    </submittedName>
</protein>
<dbReference type="GO" id="GO:0003677">
    <property type="term" value="F:DNA binding"/>
    <property type="evidence" value="ECO:0007669"/>
    <property type="project" value="InterPro"/>
</dbReference>
<evidence type="ECO:0000313" key="2">
    <source>
        <dbReference type="EMBL" id="RZT83562.1"/>
    </source>
</evidence>
<dbReference type="Proteomes" id="UP000291591">
    <property type="component" value="Unassembled WGS sequence"/>
</dbReference>
<dbReference type="InterPro" id="IPR001387">
    <property type="entry name" value="Cro/C1-type_HTH"/>
</dbReference>
<dbReference type="SUPFAM" id="SSF47413">
    <property type="entry name" value="lambda repressor-like DNA-binding domains"/>
    <property type="match status" value="1"/>
</dbReference>
<dbReference type="Pfam" id="PF19054">
    <property type="entry name" value="DUF5753"/>
    <property type="match status" value="1"/>
</dbReference>
<keyword evidence="3" id="KW-1185">Reference proteome</keyword>
<accession>A0A4Q7UPC2</accession>
<feature type="domain" description="HTH cro/C1-type" evidence="1">
    <location>
        <begin position="21"/>
        <end position="74"/>
    </location>
</feature>